<feature type="region of interest" description="Disordered" evidence="2">
    <location>
        <begin position="477"/>
        <end position="506"/>
    </location>
</feature>
<evidence type="ECO:0000313" key="5">
    <source>
        <dbReference type="Proteomes" id="UP000241462"/>
    </source>
</evidence>
<feature type="domain" description="Pleckstrin homology" evidence="3">
    <location>
        <begin position="942"/>
        <end position="1075"/>
    </location>
</feature>
<feature type="compositionally biased region" description="Basic and acidic residues" evidence="2">
    <location>
        <begin position="834"/>
        <end position="849"/>
    </location>
</feature>
<dbReference type="Pfam" id="PF12814">
    <property type="entry name" value="Mcp5_PH"/>
    <property type="match status" value="1"/>
</dbReference>
<keyword evidence="1" id="KW-0175">Coiled coil</keyword>
<feature type="coiled-coil region" evidence="1">
    <location>
        <begin position="182"/>
        <end position="216"/>
    </location>
</feature>
<dbReference type="InParanoid" id="A0A2T3AB02"/>
<sequence>MSLALGSPYSSSMAAWETEDEMSQPTSSALTTPMDAKPPSRGSRNSRNSSRHSRRSRRSVTPPGRITRSPPPMPGSDKTDKSDRVIRDLATDDKISILDPRRFTPTLHANLVGEILTLKRDQDEKLHVIEVLEATLQTTRAEGDSRETTLLSISKENRSLKRQLALLEGGTSSALGELARERDEALDGLTETRKRLETAQKKLKTQEDAAKKANDQWDVEKGGWEDERRKTDRKIHLLEARLKMVVEEMASYHANAVTDQTRSGAQGGADDDDDKAADSDSGSIRSMSVRDSLRFSLLQKTNGHSLADELDFDDDSDGQTETNGRDSAMSTPRHTRSGSRASVLSRNHHRHQYSIDSLGRTNSIARARYQSRLMHGEDARLNDAIREDEELQRTAPRALSYTDTGVQYSPPPSPKASPTIMAKVQSPIQEPTVQALAAKWEKQWEDGNHEANQRKKRITLAKPLVIPLATPQKLMVSAGAQTQDVPLSPPKTPKTKSAAQDQTADSTAIEERAIMISAATQTDVAATPRPSTPPSPSPAIPIITVHPPNSLPTSPRQPQLPQHSKDFACQVSLSSVAMTSTGSQTEEIRVDQRLEMLPPHLHPSAITSRPNSPAVGSQITSTEQHRQSAPAPEILPPRNPRRLTSIKSFGVSSPRDSVDSGAKGSPELQKVMSRRSHRISSLFSEMHDGSSGDEMDDFADHRLSETEFSTALSAPRAVKSPELGRTTPDSLIPDSPPEAAILGKASALSSTVDMLEPANVVNRYKLSGDQGIAMPRRESSSRGLRLDTRSGDMRKAAMIQNSLNTHQDETNDPPFPIPTRASSRQPVFAPAVGRRSDDSRSPTRTDSSQRKGSRMTHYRKSSLRKKSVSRSRRRPSRPPSIPPAASHSPTASCLPTSFRQSSSTHNESSHKRGHRHQNSETTATTEATGVQSHTSSQNANGVVDAIAQAMVGEWMFKYVRRRKSFGIPSADHSGKDDSSNDRHKRWVWLAPYERAILWSSKQPASGSALLGKSGRKLAIQSVLDVKDDNPAPKGQLAVFNRSILILTPQRALKFTAISAERHYLWLTALSFLAHSQQDIPEIPASVPKQAPNFELSPEQAKVRRPRIRDSIRLAKSHNPLSNHAAATTTTISSGPSDSARDFAIAPMPSIPDFPPSLMPGGYRPSPTATPMSNNDLVFGYLQQAPMSEPTSHLNNHNHTIIHEREASNDSAMPPAIPRFGREQPQQQQSAGTFHGRKRSNTGGHVPPPLSFRGFGGGAGTNAGVFPTYGHNPNNYSQSTDGGPLSADAFGVSGGGAGLGRNSEASSWRGSIAGSTNMFEAIGTMRMEAFISPLAYNRFDSETGDRYGADTGLPPLQLEYANALLEERDMDENSRVARRKTKEKRRQKSRSRSRSRTRFGNGGSHGRSFSRGGVAAWKEEYYGRRKDPFEGF</sequence>
<feature type="compositionally biased region" description="Polar residues" evidence="2">
    <location>
        <begin position="645"/>
        <end position="655"/>
    </location>
</feature>
<feature type="region of interest" description="Disordered" evidence="2">
    <location>
        <begin position="707"/>
        <end position="737"/>
    </location>
</feature>
<dbReference type="Proteomes" id="UP000241462">
    <property type="component" value="Unassembled WGS sequence"/>
</dbReference>
<keyword evidence="5" id="KW-1185">Reference proteome</keyword>
<organism evidence="4 5">
    <name type="scientific">Coniella lustricola</name>
    <dbReference type="NCBI Taxonomy" id="2025994"/>
    <lineage>
        <taxon>Eukaryota</taxon>
        <taxon>Fungi</taxon>
        <taxon>Dikarya</taxon>
        <taxon>Ascomycota</taxon>
        <taxon>Pezizomycotina</taxon>
        <taxon>Sordariomycetes</taxon>
        <taxon>Sordariomycetidae</taxon>
        <taxon>Diaporthales</taxon>
        <taxon>Schizoparmaceae</taxon>
        <taxon>Coniella</taxon>
    </lineage>
</organism>
<dbReference type="GO" id="GO:0005739">
    <property type="term" value="C:mitochondrion"/>
    <property type="evidence" value="ECO:0007669"/>
    <property type="project" value="TreeGrafter"/>
</dbReference>
<feature type="region of interest" description="Disordered" evidence="2">
    <location>
        <begin position="520"/>
        <end position="563"/>
    </location>
</feature>
<dbReference type="PANTHER" id="PTHR28190">
    <property type="entry name" value="NUCLEAR MIGRATION PROTEIN NUM1"/>
    <property type="match status" value="1"/>
</dbReference>
<feature type="region of interest" description="Disordered" evidence="2">
    <location>
        <begin position="307"/>
        <end position="358"/>
    </location>
</feature>
<feature type="compositionally biased region" description="Basic residues" evidence="2">
    <location>
        <begin position="1375"/>
        <end position="1396"/>
    </location>
</feature>
<dbReference type="PANTHER" id="PTHR28190:SF2">
    <property type="entry name" value="MIGRATION PROTEIN, PUTATIVE (AFU_ORTHOLOGUE AFUA_2G07730)-RELATED"/>
    <property type="match status" value="1"/>
</dbReference>
<feature type="region of interest" description="Disordered" evidence="2">
    <location>
        <begin position="803"/>
        <end position="938"/>
    </location>
</feature>
<evidence type="ECO:0000259" key="3">
    <source>
        <dbReference type="Pfam" id="PF12814"/>
    </source>
</evidence>
<name>A0A2T3AB02_9PEZI</name>
<dbReference type="InterPro" id="IPR024774">
    <property type="entry name" value="PH_dom-Mcp5-type"/>
</dbReference>
<feature type="region of interest" description="Disordered" evidence="2">
    <location>
        <begin position="256"/>
        <end position="284"/>
    </location>
</feature>
<feature type="region of interest" description="Disordered" evidence="2">
    <location>
        <begin position="600"/>
        <end position="675"/>
    </location>
</feature>
<feature type="compositionally biased region" description="Polar residues" evidence="2">
    <location>
        <begin position="893"/>
        <end position="906"/>
    </location>
</feature>
<evidence type="ECO:0000256" key="2">
    <source>
        <dbReference type="SAM" id="MobiDB-lite"/>
    </source>
</evidence>
<gene>
    <name evidence="4" type="ORF">BD289DRAFT_224199</name>
</gene>
<dbReference type="InterPro" id="IPR053005">
    <property type="entry name" value="Nuclear_Pos-Cytoskel_Interact"/>
</dbReference>
<dbReference type="EMBL" id="KZ678422">
    <property type="protein sequence ID" value="PSR89047.1"/>
    <property type="molecule type" value="Genomic_DNA"/>
</dbReference>
<feature type="region of interest" description="Disordered" evidence="2">
    <location>
        <begin position="771"/>
        <end position="791"/>
    </location>
</feature>
<feature type="compositionally biased region" description="Polar residues" evidence="2">
    <location>
        <begin position="605"/>
        <end position="622"/>
    </location>
</feature>
<dbReference type="OrthoDB" id="2149224at2759"/>
<proteinExistence type="predicted"/>
<feature type="compositionally biased region" description="Basic residues" evidence="2">
    <location>
        <begin position="49"/>
        <end position="58"/>
    </location>
</feature>
<feature type="compositionally biased region" description="Acidic residues" evidence="2">
    <location>
        <begin position="308"/>
        <end position="318"/>
    </location>
</feature>
<dbReference type="GO" id="GO:0000226">
    <property type="term" value="P:microtubule cytoskeleton organization"/>
    <property type="evidence" value="ECO:0007669"/>
    <property type="project" value="TreeGrafter"/>
</dbReference>
<dbReference type="GO" id="GO:0005938">
    <property type="term" value="C:cell cortex"/>
    <property type="evidence" value="ECO:0007669"/>
    <property type="project" value="InterPro"/>
</dbReference>
<feature type="compositionally biased region" description="Polar residues" evidence="2">
    <location>
        <begin position="919"/>
        <end position="938"/>
    </location>
</feature>
<feature type="region of interest" description="Disordered" evidence="2">
    <location>
        <begin position="1368"/>
        <end position="1410"/>
    </location>
</feature>
<dbReference type="GO" id="GO:0015631">
    <property type="term" value="F:tubulin binding"/>
    <property type="evidence" value="ECO:0007669"/>
    <property type="project" value="TreeGrafter"/>
</dbReference>
<accession>A0A2T3AB02</accession>
<feature type="region of interest" description="Disordered" evidence="2">
    <location>
        <begin position="1204"/>
        <end position="1256"/>
    </location>
</feature>
<feature type="compositionally biased region" description="Low complexity" evidence="2">
    <location>
        <begin position="883"/>
        <end position="892"/>
    </location>
</feature>
<dbReference type="GO" id="GO:0005543">
    <property type="term" value="F:phospholipid binding"/>
    <property type="evidence" value="ECO:0007669"/>
    <property type="project" value="InterPro"/>
</dbReference>
<feature type="compositionally biased region" description="Polar residues" evidence="2">
    <location>
        <begin position="328"/>
        <end position="345"/>
    </location>
</feature>
<feature type="compositionally biased region" description="Pro residues" evidence="2">
    <location>
        <begin position="530"/>
        <end position="539"/>
    </location>
</feature>
<protein>
    <recommendedName>
        <fullName evidence="3">Pleckstrin homology domain-containing protein</fullName>
    </recommendedName>
</protein>
<reference evidence="4 5" key="1">
    <citation type="journal article" date="2018" name="Mycol. Prog.">
        <title>Coniella lustricola, a new species from submerged detritus.</title>
        <authorList>
            <person name="Raudabaugh D.B."/>
            <person name="Iturriaga T."/>
            <person name="Carver A."/>
            <person name="Mondo S."/>
            <person name="Pangilinan J."/>
            <person name="Lipzen A."/>
            <person name="He G."/>
            <person name="Amirebrahimi M."/>
            <person name="Grigoriev I.V."/>
            <person name="Miller A.N."/>
        </authorList>
    </citation>
    <scope>NUCLEOTIDE SEQUENCE [LARGE SCALE GENOMIC DNA]</scope>
    <source>
        <strain evidence="4 5">B22-T-1</strain>
    </source>
</reference>
<evidence type="ECO:0000313" key="4">
    <source>
        <dbReference type="EMBL" id="PSR89047.1"/>
    </source>
</evidence>
<feature type="region of interest" description="Disordered" evidence="2">
    <location>
        <begin position="1"/>
        <end position="84"/>
    </location>
</feature>
<feature type="compositionally biased region" description="Basic and acidic residues" evidence="2">
    <location>
        <begin position="775"/>
        <end position="791"/>
    </location>
</feature>
<dbReference type="GO" id="GO:0032065">
    <property type="term" value="P:maintenance of protein location in cell cortex"/>
    <property type="evidence" value="ECO:0007669"/>
    <property type="project" value="InterPro"/>
</dbReference>
<feature type="compositionally biased region" description="Basic residues" evidence="2">
    <location>
        <begin position="851"/>
        <end position="876"/>
    </location>
</feature>
<dbReference type="STRING" id="2025994.A0A2T3AB02"/>
<evidence type="ECO:0000256" key="1">
    <source>
        <dbReference type="SAM" id="Coils"/>
    </source>
</evidence>
<feature type="compositionally biased region" description="Polar residues" evidence="2">
    <location>
        <begin position="551"/>
        <end position="562"/>
    </location>
</feature>